<gene>
    <name evidence="1" type="ORF">HPB49_014001</name>
</gene>
<comment type="caution">
    <text evidence="1">The sequence shown here is derived from an EMBL/GenBank/DDBJ whole genome shotgun (WGS) entry which is preliminary data.</text>
</comment>
<reference evidence="1" key="1">
    <citation type="submission" date="2020-05" db="EMBL/GenBank/DDBJ databases">
        <title>Large-scale comparative analyses of tick genomes elucidate their genetic diversity and vector capacities.</title>
        <authorList>
            <person name="Jia N."/>
            <person name="Wang J."/>
            <person name="Shi W."/>
            <person name="Du L."/>
            <person name="Sun Y."/>
            <person name="Zhan W."/>
            <person name="Jiang J."/>
            <person name="Wang Q."/>
            <person name="Zhang B."/>
            <person name="Ji P."/>
            <person name="Sakyi L.B."/>
            <person name="Cui X."/>
            <person name="Yuan T."/>
            <person name="Jiang B."/>
            <person name="Yang W."/>
            <person name="Lam T.T.-Y."/>
            <person name="Chang Q."/>
            <person name="Ding S."/>
            <person name="Wang X."/>
            <person name="Zhu J."/>
            <person name="Ruan X."/>
            <person name="Zhao L."/>
            <person name="Wei J."/>
            <person name="Que T."/>
            <person name="Du C."/>
            <person name="Cheng J."/>
            <person name="Dai P."/>
            <person name="Han X."/>
            <person name="Huang E."/>
            <person name="Gao Y."/>
            <person name="Liu J."/>
            <person name="Shao H."/>
            <person name="Ye R."/>
            <person name="Li L."/>
            <person name="Wei W."/>
            <person name="Wang X."/>
            <person name="Wang C."/>
            <person name="Yang T."/>
            <person name="Huo Q."/>
            <person name="Li W."/>
            <person name="Guo W."/>
            <person name="Chen H."/>
            <person name="Zhou L."/>
            <person name="Ni X."/>
            <person name="Tian J."/>
            <person name="Zhou Y."/>
            <person name="Sheng Y."/>
            <person name="Liu T."/>
            <person name="Pan Y."/>
            <person name="Xia L."/>
            <person name="Li J."/>
            <person name="Zhao F."/>
            <person name="Cao W."/>
        </authorList>
    </citation>
    <scope>NUCLEOTIDE SEQUENCE</scope>
    <source>
        <strain evidence="1">Dsil-2018</strain>
    </source>
</reference>
<dbReference type="Proteomes" id="UP000821865">
    <property type="component" value="Chromosome 8"/>
</dbReference>
<accession>A0ACB8C9U7</accession>
<organism evidence="1 2">
    <name type="scientific">Dermacentor silvarum</name>
    <name type="common">Tick</name>
    <dbReference type="NCBI Taxonomy" id="543639"/>
    <lineage>
        <taxon>Eukaryota</taxon>
        <taxon>Metazoa</taxon>
        <taxon>Ecdysozoa</taxon>
        <taxon>Arthropoda</taxon>
        <taxon>Chelicerata</taxon>
        <taxon>Arachnida</taxon>
        <taxon>Acari</taxon>
        <taxon>Parasitiformes</taxon>
        <taxon>Ixodida</taxon>
        <taxon>Ixodoidea</taxon>
        <taxon>Ixodidae</taxon>
        <taxon>Rhipicephalinae</taxon>
        <taxon>Dermacentor</taxon>
    </lineage>
</organism>
<proteinExistence type="predicted"/>
<evidence type="ECO:0000313" key="1">
    <source>
        <dbReference type="EMBL" id="KAH7937644.1"/>
    </source>
</evidence>
<name>A0ACB8C9U7_DERSI</name>
<protein>
    <submittedName>
        <fullName evidence="1">Uncharacterized protein</fullName>
    </submittedName>
</protein>
<dbReference type="EMBL" id="CM023477">
    <property type="protein sequence ID" value="KAH7937644.1"/>
    <property type="molecule type" value="Genomic_DNA"/>
</dbReference>
<keyword evidence="2" id="KW-1185">Reference proteome</keyword>
<sequence length="455" mass="50779">MLLTLQARAVLGICHMEFDSLASKSGNFSSPQYPEPYPASIHCYYLFKGQESETLKITFLHFDLEPPFSKGQVSSENCVFIIRLKNGLPRQDKSGCLNDFVDISTISVTNVRQLVGRYCGVEVPVPLLTMKPRMEIIFKTNHAHERTGFFGMFQFTDESFIHPPQSTRNVTGCGGTLTGVGGDLVSPGYPETFPKDVDCTWLIRVDYDKHIYIRVLELQLKGSIANCGEAELAIFDGYSNLKVNPVQLKRYCGDLKYYKNTDEKTELSKRNRILVRLRTTVASPIKQPGQIIGFKLVWTAVTFQPRDVCKEYTCPKSQYCMNSESRSCTETREYCIDRSLVCDGLPNCSGEDFSDEDKCNLPLLAGCGAGAGVVLLCGVIAVILCRRHSRRAGQASRSLSLPLRELEHSPTCAVRQTPFLPELNCSVHRPQHLPGPVPPARPPPFAKPRRSPTDV</sequence>
<evidence type="ECO:0000313" key="2">
    <source>
        <dbReference type="Proteomes" id="UP000821865"/>
    </source>
</evidence>